<evidence type="ECO:0000256" key="1">
    <source>
        <dbReference type="SAM" id="MobiDB-lite"/>
    </source>
</evidence>
<feature type="compositionally biased region" description="Basic and acidic residues" evidence="1">
    <location>
        <begin position="279"/>
        <end position="288"/>
    </location>
</feature>
<feature type="region of interest" description="Disordered" evidence="1">
    <location>
        <begin position="252"/>
        <end position="288"/>
    </location>
</feature>
<evidence type="ECO:0000313" key="3">
    <source>
        <dbReference type="Proteomes" id="UP000095709"/>
    </source>
</evidence>
<dbReference type="EMBL" id="CZAL01000016">
    <property type="protein sequence ID" value="CUP77120.1"/>
    <property type="molecule type" value="Genomic_DNA"/>
</dbReference>
<organism evidence="2 3">
    <name type="scientific">Fusicatenibacter saccharivorans</name>
    <dbReference type="NCBI Taxonomy" id="1150298"/>
    <lineage>
        <taxon>Bacteria</taxon>
        <taxon>Bacillati</taxon>
        <taxon>Bacillota</taxon>
        <taxon>Clostridia</taxon>
        <taxon>Lachnospirales</taxon>
        <taxon>Lachnospiraceae</taxon>
        <taxon>Fusicatenibacter</taxon>
    </lineage>
</organism>
<feature type="compositionally biased region" description="Basic and acidic residues" evidence="1">
    <location>
        <begin position="143"/>
        <end position="163"/>
    </location>
</feature>
<dbReference type="AlphaFoldDB" id="A0A174R1X7"/>
<dbReference type="Proteomes" id="UP000095709">
    <property type="component" value="Unassembled WGS sequence"/>
</dbReference>
<evidence type="ECO:0000313" key="2">
    <source>
        <dbReference type="EMBL" id="CUP77120.1"/>
    </source>
</evidence>
<gene>
    <name evidence="2" type="ORF">ERS852498_02785</name>
</gene>
<reference evidence="2 3" key="1">
    <citation type="submission" date="2015-09" db="EMBL/GenBank/DDBJ databases">
        <authorList>
            <consortium name="Pathogen Informatics"/>
        </authorList>
    </citation>
    <scope>NUCLEOTIDE SEQUENCE [LARGE SCALE GENOMIC DNA]</scope>
    <source>
        <strain evidence="2 3">2789STDY5834885</strain>
    </source>
</reference>
<evidence type="ECO:0008006" key="4">
    <source>
        <dbReference type="Google" id="ProtNLM"/>
    </source>
</evidence>
<name>A0A174R1X7_9FIRM</name>
<accession>A0A174R1X7</accession>
<sequence>METLQQVYDLNELCNEEEVPEMAWIAVDQSLIGGKLRNFAKKSKISQNEAIGILVRLWLWALDNADQDGKIVAGDMSDVEEAIRAGFLSEEKERVSAITQNLLDCGWIDTKDGELILHDWTDWRSYYTALQEKRAKRAEYMRSYRSGNGKDQEAEKPKEEKPEKKKSKSKRNEYEADFEKFWAAYPRKAEKANAYKKYQARLKDGFSEADLLQAAVNYAKECKAKRTDPQYIKHPKTFLSETTPFVDFLDKKAPAPVPKEQPVEVPNGEENGMPNPFRTSEKGEGEPE</sequence>
<feature type="region of interest" description="Disordered" evidence="1">
    <location>
        <begin position="143"/>
        <end position="171"/>
    </location>
</feature>
<protein>
    <recommendedName>
        <fullName evidence="4">Phage replisome organizer, putative, N-terminal region</fullName>
    </recommendedName>
</protein>
<proteinExistence type="predicted"/>